<dbReference type="PANTHER" id="PTHR30537:SF5">
    <property type="entry name" value="HTH-TYPE TRANSCRIPTIONAL ACTIVATOR TTDR-RELATED"/>
    <property type="match status" value="1"/>
</dbReference>
<sequence>MTMLVVVVEQCSSSERKYLPYRLIKEYPFCTIDYYANWNNRPAMDQLHLMQVFVAVVDEQGFAAASRQLRLSPPAVTRAIATLESRLGVKLLHRTTRHVRPTDAGVHYYDDAHRILREVELANESAQGVNSEPRGRLSITAPVLFGQKYVLPGVVEYLKRYRHTSVDAVFLDRVVNLLEEGFDVGIRIGELADSSMRARHVGNVNLILVASPAYLKAEGIPQTPDDLKNHTLISSNSNNFTQNWHFRCEGKNLSLRITPRLQVTTNQAAIDAAAAGLGITRVISYQVADYLADGRLKCILDPFCSQPLPIHIVHREDRLSSHKVRAFIELMQERLRKDKALN</sequence>
<proteinExistence type="inferred from homology"/>
<dbReference type="GO" id="GO:0043565">
    <property type="term" value="F:sequence-specific DNA binding"/>
    <property type="evidence" value="ECO:0007669"/>
    <property type="project" value="TreeGrafter"/>
</dbReference>
<dbReference type="FunFam" id="1.10.10.10:FF:000001">
    <property type="entry name" value="LysR family transcriptional regulator"/>
    <property type="match status" value="1"/>
</dbReference>
<evidence type="ECO:0000256" key="1">
    <source>
        <dbReference type="ARBA" id="ARBA00009437"/>
    </source>
</evidence>
<dbReference type="Gene3D" id="1.10.10.10">
    <property type="entry name" value="Winged helix-like DNA-binding domain superfamily/Winged helix DNA-binding domain"/>
    <property type="match status" value="1"/>
</dbReference>
<name>C5BRE8_TERTT</name>
<dbReference type="HOGENOM" id="CLU_039613_16_2_6"/>
<dbReference type="SUPFAM" id="SSF53850">
    <property type="entry name" value="Periplasmic binding protein-like II"/>
    <property type="match status" value="1"/>
</dbReference>
<dbReference type="eggNOG" id="COG0583">
    <property type="taxonomic scope" value="Bacteria"/>
</dbReference>
<gene>
    <name evidence="6" type="ordered locus">TERTU_3524</name>
</gene>
<dbReference type="SUPFAM" id="SSF46785">
    <property type="entry name" value="Winged helix' DNA-binding domain"/>
    <property type="match status" value="1"/>
</dbReference>
<evidence type="ECO:0000256" key="4">
    <source>
        <dbReference type="ARBA" id="ARBA00023163"/>
    </source>
</evidence>
<dbReference type="InterPro" id="IPR005119">
    <property type="entry name" value="LysR_subst-bd"/>
</dbReference>
<organism evidence="6 7">
    <name type="scientific">Teredinibacter turnerae (strain ATCC 39867 / T7901)</name>
    <dbReference type="NCBI Taxonomy" id="377629"/>
    <lineage>
        <taxon>Bacteria</taxon>
        <taxon>Pseudomonadati</taxon>
        <taxon>Pseudomonadota</taxon>
        <taxon>Gammaproteobacteria</taxon>
        <taxon>Cellvibrionales</taxon>
        <taxon>Cellvibrionaceae</taxon>
        <taxon>Teredinibacter</taxon>
    </lineage>
</organism>
<dbReference type="Pfam" id="PF03466">
    <property type="entry name" value="LysR_substrate"/>
    <property type="match status" value="1"/>
</dbReference>
<evidence type="ECO:0000259" key="5">
    <source>
        <dbReference type="PROSITE" id="PS50931"/>
    </source>
</evidence>
<dbReference type="InterPro" id="IPR036388">
    <property type="entry name" value="WH-like_DNA-bd_sf"/>
</dbReference>
<dbReference type="AlphaFoldDB" id="C5BRE8"/>
<dbReference type="STRING" id="377629.TERTU_3524"/>
<feature type="domain" description="HTH lysR-type" evidence="5">
    <location>
        <begin position="45"/>
        <end position="102"/>
    </location>
</feature>
<dbReference type="InterPro" id="IPR058163">
    <property type="entry name" value="LysR-type_TF_proteobact-type"/>
</dbReference>
<dbReference type="InterPro" id="IPR036390">
    <property type="entry name" value="WH_DNA-bd_sf"/>
</dbReference>
<dbReference type="GO" id="GO:0006351">
    <property type="term" value="P:DNA-templated transcription"/>
    <property type="evidence" value="ECO:0007669"/>
    <property type="project" value="TreeGrafter"/>
</dbReference>
<dbReference type="Proteomes" id="UP000009080">
    <property type="component" value="Chromosome"/>
</dbReference>
<dbReference type="InterPro" id="IPR000847">
    <property type="entry name" value="LysR_HTH_N"/>
</dbReference>
<reference evidence="6 7" key="1">
    <citation type="journal article" date="2009" name="PLoS ONE">
        <title>The complete genome of Teredinibacter turnerae T7901: an intracellular endosymbiont of marine wood-boring bivalves (shipworms).</title>
        <authorList>
            <person name="Yang J.C."/>
            <person name="Madupu R."/>
            <person name="Durkin A.S."/>
            <person name="Ekborg N.A."/>
            <person name="Pedamallu C.S."/>
            <person name="Hostetler J.B."/>
            <person name="Radune D."/>
            <person name="Toms B.S."/>
            <person name="Henrissat B."/>
            <person name="Coutinho P.M."/>
            <person name="Schwarz S."/>
            <person name="Field L."/>
            <person name="Trindade-Silva A.E."/>
            <person name="Soares C.A.G."/>
            <person name="Elshahawi S."/>
            <person name="Hanora A."/>
            <person name="Schmidt E.W."/>
            <person name="Haygood M.G."/>
            <person name="Posfai J."/>
            <person name="Benner J."/>
            <person name="Madinger C."/>
            <person name="Nove J."/>
            <person name="Anton B."/>
            <person name="Chaudhary K."/>
            <person name="Foster J."/>
            <person name="Holman A."/>
            <person name="Kumar S."/>
            <person name="Lessard P.A."/>
            <person name="Luyten Y.A."/>
            <person name="Slatko B."/>
            <person name="Wood N."/>
            <person name="Wu B."/>
            <person name="Teplitski M."/>
            <person name="Mougous J.D."/>
            <person name="Ward N."/>
            <person name="Eisen J.A."/>
            <person name="Badger J.H."/>
            <person name="Distel D.L."/>
        </authorList>
    </citation>
    <scope>NUCLEOTIDE SEQUENCE [LARGE SCALE GENOMIC DNA]</scope>
    <source>
        <strain evidence="7">ATCC 39867 / T7901</strain>
    </source>
</reference>
<keyword evidence="2" id="KW-0805">Transcription regulation</keyword>
<dbReference type="KEGG" id="ttu:TERTU_3524"/>
<protein>
    <submittedName>
        <fullName evidence="6">Transcriptional regulator, LysR family</fullName>
    </submittedName>
</protein>
<dbReference type="PANTHER" id="PTHR30537">
    <property type="entry name" value="HTH-TYPE TRANSCRIPTIONAL REGULATOR"/>
    <property type="match status" value="1"/>
</dbReference>
<dbReference type="Pfam" id="PF00126">
    <property type="entry name" value="HTH_1"/>
    <property type="match status" value="1"/>
</dbReference>
<evidence type="ECO:0000256" key="2">
    <source>
        <dbReference type="ARBA" id="ARBA00023015"/>
    </source>
</evidence>
<dbReference type="EMBL" id="CP001614">
    <property type="protein sequence ID" value="ACR10749.1"/>
    <property type="molecule type" value="Genomic_DNA"/>
</dbReference>
<dbReference type="PROSITE" id="PS50931">
    <property type="entry name" value="HTH_LYSR"/>
    <property type="match status" value="1"/>
</dbReference>
<comment type="similarity">
    <text evidence="1">Belongs to the LysR transcriptional regulatory family.</text>
</comment>
<evidence type="ECO:0000256" key="3">
    <source>
        <dbReference type="ARBA" id="ARBA00023125"/>
    </source>
</evidence>
<evidence type="ECO:0000313" key="6">
    <source>
        <dbReference type="EMBL" id="ACR10749.1"/>
    </source>
</evidence>
<keyword evidence="4" id="KW-0804">Transcription</keyword>
<keyword evidence="3" id="KW-0238">DNA-binding</keyword>
<accession>C5BRE8</accession>
<evidence type="ECO:0000313" key="7">
    <source>
        <dbReference type="Proteomes" id="UP000009080"/>
    </source>
</evidence>
<keyword evidence="7" id="KW-1185">Reference proteome</keyword>
<dbReference type="Gene3D" id="3.40.190.290">
    <property type="match status" value="1"/>
</dbReference>
<dbReference type="PRINTS" id="PR00039">
    <property type="entry name" value="HTHLYSR"/>
</dbReference>
<dbReference type="CDD" id="cd08471">
    <property type="entry name" value="PBP2_CrgA_like_2"/>
    <property type="match status" value="1"/>
</dbReference>
<dbReference type="GO" id="GO:0003700">
    <property type="term" value="F:DNA-binding transcription factor activity"/>
    <property type="evidence" value="ECO:0007669"/>
    <property type="project" value="InterPro"/>
</dbReference>